<feature type="compositionally biased region" description="Basic and acidic residues" evidence="1">
    <location>
        <begin position="130"/>
        <end position="164"/>
    </location>
</feature>
<reference evidence="3 4" key="1">
    <citation type="submission" date="2016-06" db="EMBL/GenBank/DDBJ databases">
        <title>Genome sequence of halotolerant plant growth promoting strain of Halomonas elongata HEK1 isolated from salterns of Rann of Kutch, Gujarat, India.</title>
        <authorList>
            <person name="Gaba S."/>
            <person name="Singh R.N."/>
            <person name="Abrol S."/>
            <person name="Kaushik R."/>
            <person name="Saxena A.K."/>
        </authorList>
    </citation>
    <scope>NUCLEOTIDE SEQUENCE [LARGE SCALE GENOMIC DNA]</scope>
    <source>
        <strain evidence="3 4">HEK1</strain>
    </source>
</reference>
<gene>
    <name evidence="3" type="ORF">A8U91_03481</name>
</gene>
<dbReference type="EMBL" id="MAJD01000002">
    <property type="protein sequence ID" value="OBX34428.1"/>
    <property type="molecule type" value="Genomic_DNA"/>
</dbReference>
<comment type="caution">
    <text evidence="3">The sequence shown here is derived from an EMBL/GenBank/DDBJ whole genome shotgun (WGS) entry which is preliminary data.</text>
</comment>
<sequence length="216" mass="24765">MTTSISRKLLMPALLAAFVAPLSLAASASPDHPSRPGEHREDLRQEAFERAGIDQQTRDELKDAREDYRNAMKDLRDEHRQQVDEILGEDGKAALEKARQQMHEEYRAEQQQAREARIEALFDEWELSESTREALAKQRDDFRSEAEALKAQEFENPEERRQAWKDLMQSQHEALSEHLSEQQIKELGDALRPEGHGPGKPHDHGHGPKHPEPMDG</sequence>
<dbReference type="Proteomes" id="UP000092504">
    <property type="component" value="Unassembled WGS sequence"/>
</dbReference>
<accession>A0A1B8NWR0</accession>
<keyword evidence="2" id="KW-0732">Signal</keyword>
<name>A0A1B8NWR0_HALEL</name>
<feature type="region of interest" description="Disordered" evidence="1">
    <location>
        <begin position="130"/>
        <end position="216"/>
    </location>
</feature>
<protein>
    <submittedName>
        <fullName evidence="3">Uncharacterized protein</fullName>
    </submittedName>
</protein>
<feature type="compositionally biased region" description="Basic and acidic residues" evidence="1">
    <location>
        <begin position="174"/>
        <end position="216"/>
    </location>
</feature>
<feature type="compositionally biased region" description="Basic and acidic residues" evidence="1">
    <location>
        <begin position="32"/>
        <end position="60"/>
    </location>
</feature>
<evidence type="ECO:0000256" key="2">
    <source>
        <dbReference type="SAM" id="SignalP"/>
    </source>
</evidence>
<dbReference type="PATRIC" id="fig|2746.7.peg.3583"/>
<evidence type="ECO:0000313" key="3">
    <source>
        <dbReference type="EMBL" id="OBX34428.1"/>
    </source>
</evidence>
<evidence type="ECO:0000256" key="1">
    <source>
        <dbReference type="SAM" id="MobiDB-lite"/>
    </source>
</evidence>
<organism evidence="3 4">
    <name type="scientific">Halomonas elongata</name>
    <dbReference type="NCBI Taxonomy" id="2746"/>
    <lineage>
        <taxon>Bacteria</taxon>
        <taxon>Pseudomonadati</taxon>
        <taxon>Pseudomonadota</taxon>
        <taxon>Gammaproteobacteria</taxon>
        <taxon>Oceanospirillales</taxon>
        <taxon>Halomonadaceae</taxon>
        <taxon>Halomonas</taxon>
    </lineage>
</organism>
<feature type="chain" id="PRO_5043354856" evidence="2">
    <location>
        <begin position="29"/>
        <end position="216"/>
    </location>
</feature>
<feature type="signal peptide" evidence="2">
    <location>
        <begin position="1"/>
        <end position="28"/>
    </location>
</feature>
<evidence type="ECO:0000313" key="4">
    <source>
        <dbReference type="Proteomes" id="UP000092504"/>
    </source>
</evidence>
<proteinExistence type="predicted"/>
<feature type="region of interest" description="Disordered" evidence="1">
    <location>
        <begin position="26"/>
        <end position="60"/>
    </location>
</feature>
<dbReference type="AlphaFoldDB" id="A0A1B8NWR0"/>
<dbReference type="RefSeq" id="WP_065241529.1">
    <property type="nucleotide sequence ID" value="NZ_QJUB01000005.1"/>
</dbReference>